<protein>
    <submittedName>
        <fullName evidence="4">GLUG motif-containing protein</fullName>
    </submittedName>
</protein>
<dbReference type="EMBL" id="SNXO01000008">
    <property type="protein sequence ID" value="TDP58068.1"/>
    <property type="molecule type" value="Genomic_DNA"/>
</dbReference>
<dbReference type="Gene3D" id="2.160.20.110">
    <property type="match status" value="3"/>
</dbReference>
<dbReference type="Pfam" id="PF07963">
    <property type="entry name" value="N_methyl"/>
    <property type="match status" value="1"/>
</dbReference>
<organism evidence="4 5">
    <name type="scientific">Aminicella lysinilytica</name>
    <dbReference type="NCBI Taxonomy" id="433323"/>
    <lineage>
        <taxon>Bacteria</taxon>
        <taxon>Bacillati</taxon>
        <taxon>Bacillota</taxon>
        <taxon>Clostridia</taxon>
        <taxon>Peptostreptococcales</taxon>
        <taxon>Anaerovoracaceae</taxon>
        <taxon>Aminicella</taxon>
    </lineage>
</organism>
<comment type="caution">
    <text evidence="4">The sequence shown here is derived from an EMBL/GenBank/DDBJ whole genome shotgun (WGS) entry which is preliminary data.</text>
</comment>
<gene>
    <name evidence="4" type="ORF">EV211_10813</name>
</gene>
<evidence type="ECO:0000313" key="4">
    <source>
        <dbReference type="EMBL" id="TDP58068.1"/>
    </source>
</evidence>
<dbReference type="RefSeq" id="WP_133528048.1">
    <property type="nucleotide sequence ID" value="NZ_SNXO01000008.1"/>
</dbReference>
<proteinExistence type="predicted"/>
<keyword evidence="5" id="KW-1185">Reference proteome</keyword>
<feature type="transmembrane region" description="Helical" evidence="2">
    <location>
        <begin position="20"/>
        <end position="41"/>
    </location>
</feature>
<dbReference type="Pfam" id="PF07581">
    <property type="entry name" value="Glug"/>
    <property type="match status" value="1"/>
</dbReference>
<dbReference type="InterPro" id="IPR011493">
    <property type="entry name" value="GLUG"/>
</dbReference>
<evidence type="ECO:0000259" key="3">
    <source>
        <dbReference type="Pfam" id="PF07581"/>
    </source>
</evidence>
<dbReference type="Gene3D" id="3.30.700.10">
    <property type="entry name" value="Glycoprotein, Type 4 Pilin"/>
    <property type="match status" value="1"/>
</dbReference>
<evidence type="ECO:0000313" key="5">
    <source>
        <dbReference type="Proteomes" id="UP000295500"/>
    </source>
</evidence>
<keyword evidence="2" id="KW-0472">Membrane</keyword>
<reference evidence="4 5" key="1">
    <citation type="submission" date="2019-03" db="EMBL/GenBank/DDBJ databases">
        <title>Genomic Encyclopedia of Type Strains, Phase IV (KMG-IV): sequencing the most valuable type-strain genomes for metagenomic binning, comparative biology and taxonomic classification.</title>
        <authorList>
            <person name="Goeker M."/>
        </authorList>
    </citation>
    <scope>NUCLEOTIDE SEQUENCE [LARGE SCALE GENOMIC DNA]</scope>
    <source>
        <strain evidence="4 5">DSM 28287</strain>
    </source>
</reference>
<feature type="region of interest" description="Disordered" evidence="1">
    <location>
        <begin position="775"/>
        <end position="796"/>
    </location>
</feature>
<evidence type="ECO:0000256" key="1">
    <source>
        <dbReference type="SAM" id="MobiDB-lite"/>
    </source>
</evidence>
<sequence length="1418" mass="153415">MFRESSVKFNNKKGFTLAELLGTLAITVILLAIGMVAILHYSNVLKLTEMDNNSKEIFIAAQNHLTQAQASGALKSYDIANNADGRLGTAMTNEPSDFQEATGKTWPENGKDADNAYYYIVYKPGDTSTRNDTILKDILPFGSIDENLRTDGYYIIEYNIRTATVYGVFYNDSKTLSVNDEGAGSYLNSTAAGSKVRADSDSGQSARMGYKSATGDDFVLGYYGGAMVNVLGTKITAPTIQVSNGNKLQVKVTDPNYFRSGGGTQLKTYINLTVTGLQSGSTKTLTLDLTSSGDKGAKTNDNKIYYDSWSVKSDDGNTAKEYTINLDDITRDGGHFAEMFTSFIPGEDITVKATCSSNNVLTQVISSDSIKTNSLFESVTPDMNGLTTYAGTATADVTCIRHIENLDKNVSGLPMAENTAPAVTTSDTTKNKYIITAVNQSKNIDYKDFTNKVEDSSGAFKIYKSGTSNSLATTSYYGIYNYNLETYTGNKKTISNIVIDNKTESESPAGDSNGALFRLVAADFTVSDITLKDFDVYSYKNAAALIAEANKDGNHLVVNITVKNVLVDGGTFEATMNKGNAGGLMGYCKSNNGGIITVTDCSTSPDSVKTENGDAGGFIGEIGSTANITNCYSAGRTKNGEYSKDDYNVTGASSVVNSNNDVPAAGGFLGKIGNASKVDIENCYSTCSVKGYHTGGFIGYDGYNGGNKDCVNCYATGLVSGSTGKTGTFAGTSQKTEFDDCYYLKGINSDSLSWIANNNNAKGTVSGVSGDDVSSGNIGSKTTASESYPEDGTLTTDPYRMVNKTGAVNTDNYAHYGDWPVAEKNIIGTNLMAYREGNKNDGYQWYIKGATVKNGKVVVDTVYDSLIKTHNQGDYISDSEDTPVYGMLAKTNIVPDSYNGRYYFRADTDNPNGIKIGNETYYFFICTSNTWGDTGRWYLDTEKKYSVSYKFNVKFGAAISANNDLGTKNCPYHVRTEAQLNNIEYYSSGYYSSGYYYKQSCDIDLRNNAYSESVVYANFNGVYDATYEGNTGYNITRMNISDSNGGGSLGLFRSNYGTMKGVTITDSNINVSSYSVSDVGMIAGTNTGTMENCSTADKDNKLYVDISRTYDTSALYTDTTGGNYDTIMMNIGGLVGRVNENGVLTNCSAGGSVVCYGRNGYGDINVGGMVGLVSQYKQNEPDITKCASNTDIKTYYETTYNTTAHMNVGGFAGYLLGCNIYDSKAEGTMDCRSAETNLGGFIGKAATYFNYGYGNSYYPLITGSFSKMDILYMDIQSTSNIGGFIGEATRTIETDDKWICTNCYASTYFDSTSRSDAIPALFIKENHGNTRSHYNHAVERDADGTIVSKNCFDGHHDIAQNSSLQNYALAAPLWNDDIVYIKSADEYKLPTTFTGFDFDNIWEIKDGASYPTLQDNPE</sequence>
<accession>A0A4R6Q6I1</accession>
<evidence type="ECO:0000256" key="2">
    <source>
        <dbReference type="SAM" id="Phobius"/>
    </source>
</evidence>
<dbReference type="InterPro" id="IPR012902">
    <property type="entry name" value="N_methyl_site"/>
</dbReference>
<keyword evidence="2" id="KW-0812">Transmembrane</keyword>
<feature type="domain" description="GLUG" evidence="3">
    <location>
        <begin position="1206"/>
        <end position="1228"/>
    </location>
</feature>
<dbReference type="OrthoDB" id="1938559at2"/>
<name>A0A4R6Q6I1_9FIRM</name>
<feature type="compositionally biased region" description="Polar residues" evidence="1">
    <location>
        <begin position="777"/>
        <end position="786"/>
    </location>
</feature>
<keyword evidence="2" id="KW-1133">Transmembrane helix</keyword>
<dbReference type="Proteomes" id="UP000295500">
    <property type="component" value="Unassembled WGS sequence"/>
</dbReference>